<dbReference type="AlphaFoldDB" id="A0A108U5R6"/>
<gene>
    <name evidence="2" type="ORF">AZ78_0606</name>
</gene>
<dbReference type="RefSeq" id="WP_036102916.1">
    <property type="nucleotide sequence ID" value="NZ_JAJA02000001.1"/>
</dbReference>
<feature type="chain" id="PRO_5007131554" description="Secreted protein" evidence="1">
    <location>
        <begin position="23"/>
        <end position="116"/>
    </location>
</feature>
<evidence type="ECO:0000313" key="3">
    <source>
        <dbReference type="Proteomes" id="UP000023435"/>
    </source>
</evidence>
<evidence type="ECO:0000313" key="2">
    <source>
        <dbReference type="EMBL" id="KWS03060.1"/>
    </source>
</evidence>
<keyword evidence="1" id="KW-0732">Signal</keyword>
<keyword evidence="3" id="KW-1185">Reference proteome</keyword>
<proteinExistence type="predicted"/>
<name>A0A108U5R6_9GAMM</name>
<dbReference type="EMBL" id="JAJA02000001">
    <property type="protein sequence ID" value="KWS03060.1"/>
    <property type="molecule type" value="Genomic_DNA"/>
</dbReference>
<evidence type="ECO:0008006" key="4">
    <source>
        <dbReference type="Google" id="ProtNLM"/>
    </source>
</evidence>
<dbReference type="GeneID" id="97903349"/>
<sequence length="116" mass="12686">MSLLRTVTLTCLLSLSATAASAATLDSCVDLGDSSQISRAGAQFIVVKHDSEFYRVGFRQTCSDLTTTNKMEISSEQQANRLCPNGSVVKTARATCDVGKVDKIDEAAYDRYRRQR</sequence>
<evidence type="ECO:0000256" key="1">
    <source>
        <dbReference type="SAM" id="SignalP"/>
    </source>
</evidence>
<comment type="caution">
    <text evidence="2">The sequence shown here is derived from an EMBL/GenBank/DDBJ whole genome shotgun (WGS) entry which is preliminary data.</text>
</comment>
<organism evidence="2 3">
    <name type="scientific">Lysobacter capsici AZ78</name>
    <dbReference type="NCBI Taxonomy" id="1444315"/>
    <lineage>
        <taxon>Bacteria</taxon>
        <taxon>Pseudomonadati</taxon>
        <taxon>Pseudomonadota</taxon>
        <taxon>Gammaproteobacteria</taxon>
        <taxon>Lysobacterales</taxon>
        <taxon>Lysobacteraceae</taxon>
        <taxon>Lysobacter</taxon>
    </lineage>
</organism>
<protein>
    <recommendedName>
        <fullName evidence="4">Secreted protein</fullName>
    </recommendedName>
</protein>
<dbReference type="Proteomes" id="UP000023435">
    <property type="component" value="Unassembled WGS sequence"/>
</dbReference>
<feature type="signal peptide" evidence="1">
    <location>
        <begin position="1"/>
        <end position="22"/>
    </location>
</feature>
<dbReference type="OrthoDB" id="6025706at2"/>
<accession>A0A108U5R6</accession>
<reference evidence="2 3" key="1">
    <citation type="journal article" date="2014" name="Genome Announc.">
        <title>Draft Genome Sequence of Lysobacter capsici AZ78, a Bacterium Antagonistic to Plant-Pathogenic Oomycetes.</title>
        <authorList>
            <person name="Puopolo G."/>
            <person name="Sonego P."/>
            <person name="Engelen K."/>
            <person name="Pertot I."/>
        </authorList>
    </citation>
    <scope>NUCLEOTIDE SEQUENCE [LARGE SCALE GENOMIC DNA]</scope>
    <source>
        <strain evidence="2 3">AZ78</strain>
    </source>
</reference>